<dbReference type="InterPro" id="IPR021301">
    <property type="entry name" value="DUF2779"/>
</dbReference>
<dbReference type="Proteomes" id="UP000241788">
    <property type="component" value="Unassembled WGS sequence"/>
</dbReference>
<sequence length="502" mass="55876">MIGRALSKSKLIAYRQCQKRLWLEVHRPDLRIDSAQSQAKFNAGHRVGDIARQLFDLEGTGTLIDPQKYGFDGSFERTTQLLDSPHPIFEAGFRIDGALAFADVLLPISGAEALAWKMVEVKSSTSVKDYYLEDVAIQAHIARSSGVSLVGVSVACIDSGWIYPGEEDYVGLLKETDVTDEAYGRDSEVRSWIIDAQRVVAEKHEPTVKMGTQCSTPFECGFSEYCRGLLPKANYPIDQLPGRLGKGLKALVESEGLTDLRDVPDELLNHKQLRVKQAALSGKVFFDREAAALDLKPYELPAYFMDFETIQFVVPIWKGTRPYQQIPFQFSVHRLSEASELEHHSFLDLSGDDPSLKFAHALISSCGHKGPIFAYNASFERSRIKELADRFPSLSTALMALTERIVDLLPMAREHYYHPDQLGSWSIKSVLPSLCPDLDYAQLEGVQNGGMAMDAYAEALAPATTVERKAEIERQLIAYCSLDTLALVRIWLAFSGSSIKLS</sequence>
<organism evidence="2 3">
    <name type="scientific">Solilutibacter tolerans</name>
    <dbReference type="NCBI Taxonomy" id="1604334"/>
    <lineage>
        <taxon>Bacteria</taxon>
        <taxon>Pseudomonadati</taxon>
        <taxon>Pseudomonadota</taxon>
        <taxon>Gammaproteobacteria</taxon>
        <taxon>Lysobacterales</taxon>
        <taxon>Lysobacteraceae</taxon>
        <taxon>Solilutibacter</taxon>
    </lineage>
</organism>
<protein>
    <recommendedName>
        <fullName evidence="1">DUF2779 domain-containing protein</fullName>
    </recommendedName>
</protein>
<name>A0A1N6N3B4_9GAMM</name>
<evidence type="ECO:0000259" key="1">
    <source>
        <dbReference type="Pfam" id="PF11074"/>
    </source>
</evidence>
<dbReference type="OrthoDB" id="9783873at2"/>
<gene>
    <name evidence="2" type="ORF">SAMN05421546_0052</name>
</gene>
<accession>A0A1N6N3B4</accession>
<dbReference type="AlphaFoldDB" id="A0A1N6N3B4"/>
<dbReference type="RefSeq" id="WP_076585196.1">
    <property type="nucleotide sequence ID" value="NZ_FTLW01000001.1"/>
</dbReference>
<feature type="domain" description="DUF2779" evidence="1">
    <location>
        <begin position="303"/>
        <end position="426"/>
    </location>
</feature>
<evidence type="ECO:0000313" key="3">
    <source>
        <dbReference type="Proteomes" id="UP000241788"/>
    </source>
</evidence>
<reference evidence="3" key="1">
    <citation type="submission" date="2017-01" db="EMBL/GenBank/DDBJ databases">
        <authorList>
            <person name="Varghese N."/>
            <person name="Submissions S."/>
        </authorList>
    </citation>
    <scope>NUCLEOTIDE SEQUENCE [LARGE SCALE GENOMIC DNA]</scope>
    <source>
        <strain evidence="3">UM1</strain>
    </source>
</reference>
<dbReference type="EMBL" id="FTLW01000001">
    <property type="protein sequence ID" value="SIP86564.1"/>
    <property type="molecule type" value="Genomic_DNA"/>
</dbReference>
<proteinExistence type="predicted"/>
<dbReference type="Pfam" id="PF11074">
    <property type="entry name" value="DUF2779"/>
    <property type="match status" value="1"/>
</dbReference>
<keyword evidence="3" id="KW-1185">Reference proteome</keyword>
<evidence type="ECO:0000313" key="2">
    <source>
        <dbReference type="EMBL" id="SIP86564.1"/>
    </source>
</evidence>